<reference evidence="2" key="1">
    <citation type="submission" date="2018-05" db="EMBL/GenBank/DDBJ databases">
        <title>Leptospira yasudae sp. nov. and Leptospira stimsonii sp. nov., two pathogenic species of the genus Leptospira isolated from environmental sources.</title>
        <authorList>
            <person name="Casanovas-Massana A."/>
            <person name="Hamond C."/>
            <person name="Santos L.A."/>
            <person name="Hacker K.P."/>
            <person name="Balassiano I."/>
            <person name="Medeiros M.A."/>
            <person name="Reis M.G."/>
            <person name="Ko A.I."/>
            <person name="Wunder E.A."/>
        </authorList>
    </citation>
    <scope>NUCLEOTIDE SEQUENCE [LARGE SCALE GENOMIC DNA]</scope>
    <source>
        <strain evidence="2">B21</strain>
    </source>
</reference>
<keyword evidence="2" id="KW-1185">Reference proteome</keyword>
<gene>
    <name evidence="1" type="ORF">DLM77_06030</name>
</gene>
<dbReference type="Proteomes" id="UP000285569">
    <property type="component" value="Unassembled WGS sequence"/>
</dbReference>
<accession>A0ABX9M717</accession>
<sequence length="93" mass="10417">MNFRILTLLVLFTLGNIFCSIGTARDACKNNLKASTGAHDCELLSLSAFVPTQNEINANAVAALMLSCYQYYEKLQECNKEEKKYLPAIYSKE</sequence>
<protein>
    <submittedName>
        <fullName evidence="1">Uncharacterized protein</fullName>
    </submittedName>
</protein>
<evidence type="ECO:0000313" key="1">
    <source>
        <dbReference type="EMBL" id="RHX81719.1"/>
    </source>
</evidence>
<comment type="caution">
    <text evidence="1">The sequence shown here is derived from an EMBL/GenBank/DDBJ whole genome shotgun (WGS) entry which is preliminary data.</text>
</comment>
<evidence type="ECO:0000313" key="2">
    <source>
        <dbReference type="Proteomes" id="UP000285569"/>
    </source>
</evidence>
<name>A0ABX9M717_9LEPT</name>
<proteinExistence type="predicted"/>
<organism evidence="1 2">
    <name type="scientific">Leptospira yasudae</name>
    <dbReference type="NCBI Taxonomy" id="2202201"/>
    <lineage>
        <taxon>Bacteria</taxon>
        <taxon>Pseudomonadati</taxon>
        <taxon>Spirochaetota</taxon>
        <taxon>Spirochaetia</taxon>
        <taxon>Leptospirales</taxon>
        <taxon>Leptospiraceae</taxon>
        <taxon>Leptospira</taxon>
    </lineage>
</organism>
<dbReference type="EMBL" id="QHCR01000002">
    <property type="protein sequence ID" value="RHX81719.1"/>
    <property type="molecule type" value="Genomic_DNA"/>
</dbReference>
<reference evidence="1 2" key="2">
    <citation type="journal article" date="2020" name="Int. J. Syst. Evol. Microbiol.">
        <title>Leptospira yasudae sp. nov. and Leptospira stimsonii sp. nov., two new species of the pathogenic group isolated from environmental sources.</title>
        <authorList>
            <person name="Casanovas-Massana A."/>
            <person name="Hamond C."/>
            <person name="Santos L.A."/>
            <person name="de Oliveira D."/>
            <person name="Hacker K.P."/>
            <person name="Balassiano I."/>
            <person name="Costa F."/>
            <person name="Medeiros M.A."/>
            <person name="Reis M.G."/>
            <person name="Ko A.I."/>
            <person name="Wunder E.A."/>
        </authorList>
    </citation>
    <scope>NUCLEOTIDE SEQUENCE [LARGE SCALE GENOMIC DNA]</scope>
    <source>
        <strain evidence="1 2">B21</strain>
    </source>
</reference>